<dbReference type="PIR" id="A75413">
    <property type="entry name" value="A75413"/>
</dbReference>
<keyword evidence="1" id="KW-0732">Signal</keyword>
<accession>Q9RUS6</accession>
<dbReference type="EMBL" id="AE000513">
    <property type="protein sequence ID" value="AAF10880.1"/>
    <property type="molecule type" value="Genomic_DNA"/>
</dbReference>
<dbReference type="AlphaFoldDB" id="Q9RUS6"/>
<feature type="chain" id="PRO_5009974260" description="Lipoprotein" evidence="1">
    <location>
        <begin position="22"/>
        <end position="235"/>
    </location>
</feature>
<dbReference type="Proteomes" id="UP000002524">
    <property type="component" value="Chromosome 1"/>
</dbReference>
<dbReference type="KEGG" id="dra:DR_1306"/>
<evidence type="ECO:0000256" key="1">
    <source>
        <dbReference type="SAM" id="SignalP"/>
    </source>
</evidence>
<proteinExistence type="predicted"/>
<evidence type="ECO:0000313" key="2">
    <source>
        <dbReference type="EMBL" id="AAF10880.1"/>
    </source>
</evidence>
<dbReference type="GeneID" id="69517553"/>
<dbReference type="InParanoid" id="Q9RUS6"/>
<dbReference type="RefSeq" id="WP_010887948.1">
    <property type="nucleotide sequence ID" value="NC_001263.1"/>
</dbReference>
<dbReference type="PROSITE" id="PS51257">
    <property type="entry name" value="PROKAR_LIPOPROTEIN"/>
    <property type="match status" value="1"/>
</dbReference>
<reference evidence="2 3" key="1">
    <citation type="journal article" date="1999" name="Science">
        <title>Genome sequence of the radioresistant bacterium Deinococcus radiodurans R1.</title>
        <authorList>
            <person name="White O."/>
            <person name="Eisen J.A."/>
            <person name="Heidelberg J.F."/>
            <person name="Hickey E.K."/>
            <person name="Peterson J.D."/>
            <person name="Dodson R.J."/>
            <person name="Haft D.H."/>
            <person name="Gwinn M.L."/>
            <person name="Nelson W.C."/>
            <person name="Richardson D.L."/>
            <person name="Moffat K.S."/>
            <person name="Qin H."/>
            <person name="Jiang L."/>
            <person name="Pamphile W."/>
            <person name="Crosby M."/>
            <person name="Shen M."/>
            <person name="Vamathevan J.J."/>
            <person name="Lam P."/>
            <person name="McDonald L."/>
            <person name="Utterback T."/>
            <person name="Zalewski C."/>
            <person name="Makarova K.S."/>
            <person name="Aravind L."/>
            <person name="Daly M.J."/>
            <person name="Minton K.W."/>
            <person name="Fleischmann R.D."/>
            <person name="Ketchum K.A."/>
            <person name="Nelson K.E."/>
            <person name="Salzberg S."/>
            <person name="Smith H.O."/>
            <person name="Venter J.C."/>
            <person name="Fraser C.M."/>
        </authorList>
    </citation>
    <scope>NUCLEOTIDE SEQUENCE [LARGE SCALE GENOMIC DNA]</scope>
    <source>
        <strain evidence="3">ATCC 13939 / DSM 20539 / JCM 16871 / LMG 4051 / NBRC 15346 / NCIMB 9279 / R1 / VKM B-1422</strain>
    </source>
</reference>
<dbReference type="EnsemblBacteria" id="AAF10880">
    <property type="protein sequence ID" value="AAF10880"/>
    <property type="gene ID" value="DR_1306"/>
</dbReference>
<feature type="signal peptide" evidence="1">
    <location>
        <begin position="1"/>
        <end position="21"/>
    </location>
</feature>
<name>Q9RUS6_DEIRA</name>
<organism evidence="2 3">
    <name type="scientific">Deinococcus radiodurans (strain ATCC 13939 / DSM 20539 / JCM 16871 / CCUG 27074 / LMG 4051 / NBRC 15346 / NCIMB 9279 / VKM B-1422 / R1)</name>
    <dbReference type="NCBI Taxonomy" id="243230"/>
    <lineage>
        <taxon>Bacteria</taxon>
        <taxon>Thermotogati</taxon>
        <taxon>Deinococcota</taxon>
        <taxon>Deinococci</taxon>
        <taxon>Deinococcales</taxon>
        <taxon>Deinococcaceae</taxon>
        <taxon>Deinococcus</taxon>
    </lineage>
</organism>
<protein>
    <recommendedName>
        <fullName evidence="4">Lipoprotein</fullName>
    </recommendedName>
</protein>
<dbReference type="HOGENOM" id="CLU_1178682_0_0_0"/>
<sequence length="235" mass="24970">MTQSKRWTLSAAFLSGALLLASCGGGETPDPQQPEPTSGDARVIMGQIKPKQDAPASVNQDLPTAVNVEALRQSNVPALRDLQAAVDSEGRFTLTLPDAATMNQFEDLQGAGEAFGCFDAAAVTAPKGNQFFVVRYVHGVNNGRDYFNKTDSGAEGEASVKRVRVFAKQDAQVKITPTDTCRISADLNLKAGWNVVEENIGAGNNAVTSYKMTDLPAGNVVFRDTKLFAGSVNKS</sequence>
<keyword evidence="3" id="KW-1185">Reference proteome</keyword>
<dbReference type="OrthoDB" id="65060at2"/>
<evidence type="ECO:0008006" key="4">
    <source>
        <dbReference type="Google" id="ProtNLM"/>
    </source>
</evidence>
<dbReference type="PaxDb" id="243230-DR_1306"/>
<evidence type="ECO:0000313" key="3">
    <source>
        <dbReference type="Proteomes" id="UP000002524"/>
    </source>
</evidence>
<dbReference type="PATRIC" id="fig|243230.17.peg.1500"/>
<gene>
    <name evidence="2" type="ordered locus">DR_1306</name>
</gene>